<dbReference type="GO" id="GO:0006261">
    <property type="term" value="P:DNA-templated DNA replication"/>
    <property type="evidence" value="ECO:0007669"/>
    <property type="project" value="TreeGrafter"/>
</dbReference>
<dbReference type="PANTHER" id="PTHR34388">
    <property type="entry name" value="DNA POLYMERASE III SUBUNIT DELTA"/>
    <property type="match status" value="1"/>
</dbReference>
<dbReference type="NCBIfam" id="TIGR01128">
    <property type="entry name" value="holA"/>
    <property type="match status" value="1"/>
</dbReference>
<evidence type="ECO:0000256" key="7">
    <source>
        <dbReference type="ARBA" id="ARBA00049244"/>
    </source>
</evidence>
<accession>A0A840AUF0</accession>
<evidence type="ECO:0000256" key="6">
    <source>
        <dbReference type="ARBA" id="ARBA00034754"/>
    </source>
</evidence>
<dbReference type="SUPFAM" id="SSF52540">
    <property type="entry name" value="P-loop containing nucleoside triphosphate hydrolases"/>
    <property type="match status" value="1"/>
</dbReference>
<dbReference type="Gene3D" id="1.20.272.10">
    <property type="match status" value="1"/>
</dbReference>
<keyword evidence="4" id="KW-0235">DNA replication</keyword>
<evidence type="ECO:0000256" key="5">
    <source>
        <dbReference type="ARBA" id="ARBA00022932"/>
    </source>
</evidence>
<protein>
    <recommendedName>
        <fullName evidence="1">DNA-directed DNA polymerase</fullName>
        <ecNumber evidence="1">2.7.7.7</ecNumber>
    </recommendedName>
</protein>
<keyword evidence="5" id="KW-0239">DNA-directed DNA polymerase</keyword>
<comment type="catalytic activity">
    <reaction evidence="7">
        <text>DNA(n) + a 2'-deoxyribonucleoside 5'-triphosphate = DNA(n+1) + diphosphate</text>
        <dbReference type="Rhea" id="RHEA:22508"/>
        <dbReference type="Rhea" id="RHEA-COMP:17339"/>
        <dbReference type="Rhea" id="RHEA-COMP:17340"/>
        <dbReference type="ChEBI" id="CHEBI:33019"/>
        <dbReference type="ChEBI" id="CHEBI:61560"/>
        <dbReference type="ChEBI" id="CHEBI:173112"/>
        <dbReference type="EC" id="2.7.7.7"/>
    </reaction>
</comment>
<evidence type="ECO:0000256" key="4">
    <source>
        <dbReference type="ARBA" id="ARBA00022705"/>
    </source>
</evidence>
<gene>
    <name evidence="8" type="ORF">GGR25_004385</name>
</gene>
<evidence type="ECO:0000256" key="2">
    <source>
        <dbReference type="ARBA" id="ARBA00022679"/>
    </source>
</evidence>
<comment type="similarity">
    <text evidence="6">Belongs to the DNA polymerase HolA subunit family.</text>
</comment>
<organism evidence="8 9">
    <name type="scientific">Kaistia hirudinis</name>
    <dbReference type="NCBI Taxonomy" id="1293440"/>
    <lineage>
        <taxon>Bacteria</taxon>
        <taxon>Pseudomonadati</taxon>
        <taxon>Pseudomonadota</taxon>
        <taxon>Alphaproteobacteria</taxon>
        <taxon>Hyphomicrobiales</taxon>
        <taxon>Kaistiaceae</taxon>
        <taxon>Kaistia</taxon>
    </lineage>
</organism>
<dbReference type="GO" id="GO:0003887">
    <property type="term" value="F:DNA-directed DNA polymerase activity"/>
    <property type="evidence" value="ECO:0007669"/>
    <property type="project" value="UniProtKB-KW"/>
</dbReference>
<dbReference type="InterPro" id="IPR008921">
    <property type="entry name" value="DNA_pol3_clamp-load_cplx_C"/>
</dbReference>
<dbReference type="EMBL" id="JACIDS010000006">
    <property type="protein sequence ID" value="MBB3933312.1"/>
    <property type="molecule type" value="Genomic_DNA"/>
</dbReference>
<keyword evidence="3 8" id="KW-0548">Nucleotidyltransferase</keyword>
<dbReference type="PANTHER" id="PTHR34388:SF1">
    <property type="entry name" value="DNA POLYMERASE III SUBUNIT DELTA"/>
    <property type="match status" value="1"/>
</dbReference>
<dbReference type="GO" id="GO:0003677">
    <property type="term" value="F:DNA binding"/>
    <property type="evidence" value="ECO:0007669"/>
    <property type="project" value="InterPro"/>
</dbReference>
<keyword evidence="2 8" id="KW-0808">Transferase</keyword>
<proteinExistence type="inferred from homology"/>
<comment type="caution">
    <text evidence="8">The sequence shown here is derived from an EMBL/GenBank/DDBJ whole genome shotgun (WGS) entry which is preliminary data.</text>
</comment>
<evidence type="ECO:0000256" key="3">
    <source>
        <dbReference type="ARBA" id="ARBA00022695"/>
    </source>
</evidence>
<evidence type="ECO:0000313" key="9">
    <source>
        <dbReference type="Proteomes" id="UP000553963"/>
    </source>
</evidence>
<dbReference type="Proteomes" id="UP000553963">
    <property type="component" value="Unassembled WGS sequence"/>
</dbReference>
<dbReference type="InterPro" id="IPR005790">
    <property type="entry name" value="DNA_polIII_delta"/>
</dbReference>
<evidence type="ECO:0000313" key="8">
    <source>
        <dbReference type="EMBL" id="MBB3933312.1"/>
    </source>
</evidence>
<reference evidence="8 9" key="1">
    <citation type="submission" date="2020-08" db="EMBL/GenBank/DDBJ databases">
        <title>Genomic Encyclopedia of Type Strains, Phase IV (KMG-IV): sequencing the most valuable type-strain genomes for metagenomic binning, comparative biology and taxonomic classification.</title>
        <authorList>
            <person name="Goeker M."/>
        </authorList>
    </citation>
    <scope>NUCLEOTIDE SEQUENCE [LARGE SCALE GENOMIC DNA]</scope>
    <source>
        <strain evidence="8 9">DSM 25966</strain>
    </source>
</reference>
<sequence>MVAIRPQDADRVLARPDPAVRVVLLHGTDSGLISERAANFCKTVLGGADDAFGLVRLEAAEIASDPGRLADEANTIPLFGGSRVIRVRVSGNRPILNAVTAVLAAPPRDSWVVLEAGEIRKGVGLRKLCEAALGAAAIACYADEGAALDRLIESELSAFRLTPEARTLLKLQLGADRLASRSELVKLALYARGRTEIDVADIRAVIGDGGGFAADEAVDAAAMGDAETFDRHFRRILASGTPAFVVASSALRHFQTLHKIRSAIEAGAPQQAAIDMAGGVFFQRKAKLEQAVRLWSSERLLAALDRLDRAILDSRLKAAIGEEIIGQALLSIAVMARQARRPAA</sequence>
<evidence type="ECO:0000256" key="1">
    <source>
        <dbReference type="ARBA" id="ARBA00012417"/>
    </source>
</evidence>
<name>A0A840AUF0_9HYPH</name>
<dbReference type="InterPro" id="IPR027417">
    <property type="entry name" value="P-loop_NTPase"/>
</dbReference>
<dbReference type="AlphaFoldDB" id="A0A840AUF0"/>
<keyword evidence="9" id="KW-1185">Reference proteome</keyword>
<dbReference type="GO" id="GO:0009360">
    <property type="term" value="C:DNA polymerase III complex"/>
    <property type="evidence" value="ECO:0007669"/>
    <property type="project" value="TreeGrafter"/>
</dbReference>
<dbReference type="SUPFAM" id="SSF48019">
    <property type="entry name" value="post-AAA+ oligomerization domain-like"/>
    <property type="match status" value="1"/>
</dbReference>
<dbReference type="RefSeq" id="WP_183400980.1">
    <property type="nucleotide sequence ID" value="NZ_JACIDS010000006.1"/>
</dbReference>
<dbReference type="EC" id="2.7.7.7" evidence="1"/>
<dbReference type="Gene3D" id="3.40.50.300">
    <property type="entry name" value="P-loop containing nucleotide triphosphate hydrolases"/>
    <property type="match status" value="1"/>
</dbReference>